<dbReference type="WBParaSite" id="RSKR_0000224800.1">
    <property type="protein sequence ID" value="RSKR_0000224800.1"/>
    <property type="gene ID" value="RSKR_0000224800"/>
</dbReference>
<reference evidence="2" key="1">
    <citation type="submission" date="2016-11" db="UniProtKB">
        <authorList>
            <consortium name="WormBaseParasite"/>
        </authorList>
    </citation>
    <scope>IDENTIFICATION</scope>
    <source>
        <strain evidence="2">KR3021</strain>
    </source>
</reference>
<organism evidence="1 2">
    <name type="scientific">Rhabditophanes sp. KR3021</name>
    <dbReference type="NCBI Taxonomy" id="114890"/>
    <lineage>
        <taxon>Eukaryota</taxon>
        <taxon>Metazoa</taxon>
        <taxon>Ecdysozoa</taxon>
        <taxon>Nematoda</taxon>
        <taxon>Chromadorea</taxon>
        <taxon>Rhabditida</taxon>
        <taxon>Tylenchina</taxon>
        <taxon>Panagrolaimomorpha</taxon>
        <taxon>Strongyloidoidea</taxon>
        <taxon>Alloionematidae</taxon>
        <taxon>Rhabditophanes</taxon>
    </lineage>
</organism>
<proteinExistence type="predicted"/>
<protein>
    <submittedName>
        <fullName evidence="2">Zinc finger protein</fullName>
    </submittedName>
</protein>
<sequence length="164" mass="19091">MNPLEDNKSVVKKKQHDFTQIDKLIINEETPVGKENDERPLKRKTTKDARSKTNSPISSCKHCGKEFSRQWLLQNHIRTHTGERPFKCDICNKAFADKSNLRAHRQTHSGLKPFKCDRCGKRFALKSYLAKHEESSCSRTNNQLSPQTLYNPIPFPHDIFYNLH</sequence>
<evidence type="ECO:0000313" key="1">
    <source>
        <dbReference type="Proteomes" id="UP000095286"/>
    </source>
</evidence>
<dbReference type="Proteomes" id="UP000095286">
    <property type="component" value="Unplaced"/>
</dbReference>
<evidence type="ECO:0000313" key="2">
    <source>
        <dbReference type="WBParaSite" id="RSKR_0000224800.1"/>
    </source>
</evidence>
<accession>A0AC35TMB8</accession>
<name>A0AC35TMB8_9BILA</name>